<name>A0A1Y3U614_9ACTN</name>
<feature type="transmembrane region" description="Helical" evidence="2">
    <location>
        <begin position="154"/>
        <end position="173"/>
    </location>
</feature>
<evidence type="ECO:0000256" key="1">
    <source>
        <dbReference type="ARBA" id="ARBA00023125"/>
    </source>
</evidence>
<protein>
    <recommendedName>
        <fullName evidence="3">HTH cro/C1-type domain-containing protein</fullName>
    </recommendedName>
</protein>
<sequence>MTGSQLSIVAQIFWHAIFAWLRARQTGSMVQLPRSDTSRFEGIRVELAKRIKEHRERLGMSQGELAKAVFVTRNTISNWETDRTYPDVQSLLLLSNLFGVSIDALVREDSPEMREALAAGSKRMRRLGIIMTAFGLACLAWVIAGIIMDLDVPCIVMPAVVLFAPASVAAFRVDKMRHDNQLYAYQSVESYLAGEDPDVNSRFNQRAGEHWVARRIALTVLMIIVGLCCGWGAAGIVLRFVG</sequence>
<dbReference type="STRING" id="1118060.GCA_000311845_00401"/>
<evidence type="ECO:0000259" key="3">
    <source>
        <dbReference type="PROSITE" id="PS50943"/>
    </source>
</evidence>
<dbReference type="eggNOG" id="COG1476">
    <property type="taxonomic scope" value="Bacteria"/>
</dbReference>
<keyword evidence="5" id="KW-1185">Reference proteome</keyword>
<dbReference type="AlphaFoldDB" id="A0A1Y3U614"/>
<dbReference type="EMBL" id="NFHO01000007">
    <property type="protein sequence ID" value="OUN42557.1"/>
    <property type="molecule type" value="Genomic_DNA"/>
</dbReference>
<accession>A0A1Y3U614</accession>
<proteinExistence type="predicted"/>
<keyword evidence="2" id="KW-0812">Transmembrane</keyword>
<dbReference type="CDD" id="cd00093">
    <property type="entry name" value="HTH_XRE"/>
    <property type="match status" value="1"/>
</dbReference>
<comment type="caution">
    <text evidence="4">The sequence shown here is derived from an EMBL/GenBank/DDBJ whole genome shotgun (WGS) entry which is preliminary data.</text>
</comment>
<dbReference type="Proteomes" id="UP000196560">
    <property type="component" value="Unassembled WGS sequence"/>
</dbReference>
<organism evidence="4 5">
    <name type="scientific">Enorma massiliensis</name>
    <dbReference type="NCBI Taxonomy" id="1472761"/>
    <lineage>
        <taxon>Bacteria</taxon>
        <taxon>Bacillati</taxon>
        <taxon>Actinomycetota</taxon>
        <taxon>Coriobacteriia</taxon>
        <taxon>Coriobacteriales</taxon>
        <taxon>Coriobacteriaceae</taxon>
        <taxon>Enorma</taxon>
    </lineage>
</organism>
<dbReference type="InterPro" id="IPR010982">
    <property type="entry name" value="Lambda_DNA-bd_dom_sf"/>
</dbReference>
<feature type="transmembrane region" description="Helical" evidence="2">
    <location>
        <begin position="127"/>
        <end position="148"/>
    </location>
</feature>
<keyword evidence="1" id="KW-0238">DNA-binding</keyword>
<dbReference type="Gene3D" id="1.10.260.40">
    <property type="entry name" value="lambda repressor-like DNA-binding domains"/>
    <property type="match status" value="1"/>
</dbReference>
<gene>
    <name evidence="4" type="ORF">B5G21_06915</name>
</gene>
<evidence type="ECO:0000313" key="4">
    <source>
        <dbReference type="EMBL" id="OUN42557.1"/>
    </source>
</evidence>
<dbReference type="GO" id="GO:0003677">
    <property type="term" value="F:DNA binding"/>
    <property type="evidence" value="ECO:0007669"/>
    <property type="project" value="UniProtKB-KW"/>
</dbReference>
<reference evidence="5" key="1">
    <citation type="submission" date="2017-04" db="EMBL/GenBank/DDBJ databases">
        <title>Function of individual gut microbiota members based on whole genome sequencing of pure cultures obtained from chicken caecum.</title>
        <authorList>
            <person name="Medvecky M."/>
            <person name="Cejkova D."/>
            <person name="Polansky O."/>
            <person name="Karasova D."/>
            <person name="Kubasova T."/>
            <person name="Cizek A."/>
            <person name="Rychlik I."/>
        </authorList>
    </citation>
    <scope>NUCLEOTIDE SEQUENCE [LARGE SCALE GENOMIC DNA]</scope>
    <source>
        <strain evidence="5">An70</strain>
    </source>
</reference>
<dbReference type="PROSITE" id="PS50943">
    <property type="entry name" value="HTH_CROC1"/>
    <property type="match status" value="1"/>
</dbReference>
<feature type="domain" description="HTH cro/C1-type" evidence="3">
    <location>
        <begin position="51"/>
        <end position="105"/>
    </location>
</feature>
<dbReference type="InterPro" id="IPR001387">
    <property type="entry name" value="Cro/C1-type_HTH"/>
</dbReference>
<keyword evidence="2" id="KW-0472">Membrane</keyword>
<dbReference type="SMART" id="SM00530">
    <property type="entry name" value="HTH_XRE"/>
    <property type="match status" value="1"/>
</dbReference>
<dbReference type="Pfam" id="PF01381">
    <property type="entry name" value="HTH_3"/>
    <property type="match status" value="1"/>
</dbReference>
<evidence type="ECO:0000256" key="2">
    <source>
        <dbReference type="SAM" id="Phobius"/>
    </source>
</evidence>
<dbReference type="SUPFAM" id="SSF47413">
    <property type="entry name" value="lambda repressor-like DNA-binding domains"/>
    <property type="match status" value="1"/>
</dbReference>
<dbReference type="PANTHER" id="PTHR46558:SF15">
    <property type="entry name" value="HELIX-TURN-HELIX DOMAIN PROTEIN"/>
    <property type="match status" value="1"/>
</dbReference>
<feature type="transmembrane region" description="Helical" evidence="2">
    <location>
        <begin position="216"/>
        <end position="241"/>
    </location>
</feature>
<dbReference type="PANTHER" id="PTHR46558">
    <property type="entry name" value="TRACRIPTIONAL REGULATORY PROTEIN-RELATED-RELATED"/>
    <property type="match status" value="1"/>
</dbReference>
<evidence type="ECO:0000313" key="5">
    <source>
        <dbReference type="Proteomes" id="UP000196560"/>
    </source>
</evidence>
<keyword evidence="2" id="KW-1133">Transmembrane helix</keyword>